<organism evidence="7">
    <name type="scientific">Daucus carota subsp. sativus</name>
    <name type="common">Carrot</name>
    <dbReference type="NCBI Taxonomy" id="79200"/>
    <lineage>
        <taxon>Eukaryota</taxon>
        <taxon>Viridiplantae</taxon>
        <taxon>Streptophyta</taxon>
        <taxon>Embryophyta</taxon>
        <taxon>Tracheophyta</taxon>
        <taxon>Spermatophyta</taxon>
        <taxon>Magnoliopsida</taxon>
        <taxon>eudicotyledons</taxon>
        <taxon>Gunneridae</taxon>
        <taxon>Pentapetalae</taxon>
        <taxon>asterids</taxon>
        <taxon>campanulids</taxon>
        <taxon>Apiales</taxon>
        <taxon>Apiaceae</taxon>
        <taxon>Apioideae</taxon>
        <taxon>Scandiceae</taxon>
        <taxon>Daucinae</taxon>
        <taxon>Daucus</taxon>
        <taxon>Daucus sect. Daucus</taxon>
    </lineage>
</organism>
<dbReference type="InterPro" id="IPR044644">
    <property type="entry name" value="DinF-like"/>
</dbReference>
<feature type="transmembrane region" description="Helical" evidence="6">
    <location>
        <begin position="218"/>
        <end position="237"/>
    </location>
</feature>
<sequence>MNLKTLVTSSSTSAAFQNPNKFFNTLSKQSFLPPRMSCTLPQKHLLVSSSSSCRYRYTIITSCLQNRANDDNVDASVSSDDDESIWSQIGEIVRFSGPATGLWLCGPLMSLIDTVVVGQSSTVELASLGPATVFCDDLGYVFMFLSIATSNLVATALAGQGKDEVQHQISVLLFVGLICGILMLLFTRFSGAWALTAFTGAKNVDIIYSANKYVQIRGLAWPAVLIGWVAQSASLGLKDSWGPLKALIVASAINGIGDVVLCTFLGYGIAGAAWATMASQVVAAYMMVEALNNKGYNGFALSVPSFSELQNIYMLAAPVFVLMMSKVAFYALLVYFATSMGVQAVAAHQVMIQMYFMCAVWAEPLAQTAQSFMPELLYGAKRSLLRARMLLKSLVIVGALSGTILGSIGTVIPWFFPSIFSPDNGIIKEMHKVLVPYFITLCVTPSTSGLEGALLAGREFKFISLSMSSIVFCGALLLMLLSNRGFGLSICWWGLAAFQWSRFGIAFGRLTSPDGILWSNKSTQHSLGNPSAA</sequence>
<evidence type="ECO:0000313" key="9">
    <source>
        <dbReference type="Proteomes" id="UP000077755"/>
    </source>
</evidence>
<evidence type="ECO:0000313" key="8">
    <source>
        <dbReference type="EMBL" id="WOG84713.1"/>
    </source>
</evidence>
<feature type="transmembrane region" description="Helical" evidence="6">
    <location>
        <begin position="462"/>
        <end position="480"/>
    </location>
</feature>
<reference evidence="8" key="2">
    <citation type="submission" date="2022-03" db="EMBL/GenBank/DDBJ databases">
        <title>Draft title - Genomic analysis of global carrot germplasm unveils the trajectory of domestication and the origin of high carotenoid orange carrot.</title>
        <authorList>
            <person name="Iorizzo M."/>
            <person name="Ellison S."/>
            <person name="Senalik D."/>
            <person name="Macko-Podgorni A."/>
            <person name="Grzebelus D."/>
            <person name="Bostan H."/>
            <person name="Rolling W."/>
            <person name="Curaba J."/>
            <person name="Simon P."/>
        </authorList>
    </citation>
    <scope>NUCLEOTIDE SEQUENCE</scope>
    <source>
        <tissue evidence="8">Leaf</tissue>
    </source>
</reference>
<dbReference type="GO" id="GO:0042910">
    <property type="term" value="F:xenobiotic transmembrane transporter activity"/>
    <property type="evidence" value="ECO:0007669"/>
    <property type="project" value="InterPro"/>
</dbReference>
<dbReference type="GO" id="GO:0016020">
    <property type="term" value="C:membrane"/>
    <property type="evidence" value="ECO:0007669"/>
    <property type="project" value="UniProtKB-SubCell"/>
</dbReference>
<keyword evidence="4 6" id="KW-1133">Transmembrane helix</keyword>
<name>A0A166IDR0_DAUCS</name>
<evidence type="ECO:0000256" key="5">
    <source>
        <dbReference type="ARBA" id="ARBA00023136"/>
    </source>
</evidence>
<dbReference type="EMBL" id="CP093343">
    <property type="protein sequence ID" value="WOG84713.1"/>
    <property type="molecule type" value="Genomic_DNA"/>
</dbReference>
<evidence type="ECO:0000256" key="1">
    <source>
        <dbReference type="ARBA" id="ARBA00004141"/>
    </source>
</evidence>
<gene>
    <name evidence="7" type="ORF">DCAR_003677</name>
    <name evidence="8" type="ORF">DCAR_0103897</name>
</gene>
<feature type="transmembrane region" description="Helical" evidence="6">
    <location>
        <begin position="138"/>
        <end position="159"/>
    </location>
</feature>
<comment type="subcellular location">
    <subcellularLocation>
        <location evidence="1">Membrane</location>
        <topology evidence="1">Multi-pass membrane protein</topology>
    </subcellularLocation>
</comment>
<proteinExistence type="inferred from homology"/>
<dbReference type="GO" id="GO:0015297">
    <property type="term" value="F:antiporter activity"/>
    <property type="evidence" value="ECO:0007669"/>
    <property type="project" value="InterPro"/>
</dbReference>
<feature type="transmembrane region" description="Helical" evidence="6">
    <location>
        <begin position="244"/>
        <end position="266"/>
    </location>
</feature>
<keyword evidence="5 6" id="KW-0472">Membrane</keyword>
<evidence type="ECO:0000256" key="4">
    <source>
        <dbReference type="ARBA" id="ARBA00022989"/>
    </source>
</evidence>
<dbReference type="OMA" id="LTCKSHI"/>
<dbReference type="Proteomes" id="UP000077755">
    <property type="component" value="Chromosome 1"/>
</dbReference>
<dbReference type="KEGG" id="dcr:108205099"/>
<feature type="transmembrane region" description="Helical" evidence="6">
    <location>
        <begin position="171"/>
        <end position="198"/>
    </location>
</feature>
<dbReference type="Gramene" id="KZN11021">
    <property type="protein sequence ID" value="KZN11021"/>
    <property type="gene ID" value="DCAR_003677"/>
</dbReference>
<protein>
    <recommendedName>
        <fullName evidence="6">Protein DETOXIFICATION</fullName>
    </recommendedName>
    <alternativeName>
        <fullName evidence="6">Multidrug and toxic compound extrusion protein</fullName>
    </alternativeName>
</protein>
<dbReference type="Pfam" id="PF01554">
    <property type="entry name" value="MatE"/>
    <property type="match status" value="1"/>
</dbReference>
<comment type="caution">
    <text evidence="6">Lacks conserved residue(s) required for the propagation of feature annotation.</text>
</comment>
<dbReference type="AlphaFoldDB" id="A0A166IDR0"/>
<evidence type="ECO:0000256" key="2">
    <source>
        <dbReference type="ARBA" id="ARBA00010199"/>
    </source>
</evidence>
<keyword evidence="9" id="KW-1185">Reference proteome</keyword>
<reference evidence="7" key="1">
    <citation type="journal article" date="2016" name="Nat. Genet.">
        <title>A high-quality carrot genome assembly provides new insights into carotenoid accumulation and asterid genome evolution.</title>
        <authorList>
            <person name="Iorizzo M."/>
            <person name="Ellison S."/>
            <person name="Senalik D."/>
            <person name="Zeng P."/>
            <person name="Satapoomin P."/>
            <person name="Huang J."/>
            <person name="Bowman M."/>
            <person name="Iovene M."/>
            <person name="Sanseverino W."/>
            <person name="Cavagnaro P."/>
            <person name="Yildiz M."/>
            <person name="Macko-Podgorni A."/>
            <person name="Moranska E."/>
            <person name="Grzebelus E."/>
            <person name="Grzebelus D."/>
            <person name="Ashrafi H."/>
            <person name="Zheng Z."/>
            <person name="Cheng S."/>
            <person name="Spooner D."/>
            <person name="Van Deynze A."/>
            <person name="Simon P."/>
        </authorList>
    </citation>
    <scope>NUCLEOTIDE SEQUENCE [LARGE SCALE GENOMIC DNA]</scope>
    <source>
        <tissue evidence="7">Leaf</tissue>
    </source>
</reference>
<feature type="transmembrane region" description="Helical" evidence="6">
    <location>
        <begin position="272"/>
        <end position="291"/>
    </location>
</feature>
<dbReference type="PANTHER" id="PTHR42893:SF9">
    <property type="entry name" value="PROTEIN DETOXIFICATION 46, CHLOROPLASTIC"/>
    <property type="match status" value="1"/>
</dbReference>
<feature type="transmembrane region" description="Helical" evidence="6">
    <location>
        <begin position="312"/>
        <end position="338"/>
    </location>
</feature>
<feature type="transmembrane region" description="Helical" evidence="6">
    <location>
        <begin position="435"/>
        <end position="455"/>
    </location>
</feature>
<evidence type="ECO:0000256" key="6">
    <source>
        <dbReference type="RuleBase" id="RU004914"/>
    </source>
</evidence>
<dbReference type="OrthoDB" id="423427at2759"/>
<comment type="similarity">
    <text evidence="2 6">Belongs to the multi antimicrobial extrusion (MATE) (TC 2.A.66.1) family.</text>
</comment>
<dbReference type="PANTHER" id="PTHR42893">
    <property type="entry name" value="PROTEIN DETOXIFICATION 44, CHLOROPLASTIC-RELATED"/>
    <property type="match status" value="1"/>
</dbReference>
<keyword evidence="3 6" id="KW-0812">Transmembrane</keyword>
<accession>A0A166IDR0</accession>
<dbReference type="EMBL" id="LNRQ01000001">
    <property type="protein sequence ID" value="KZN11021.1"/>
    <property type="molecule type" value="Genomic_DNA"/>
</dbReference>
<feature type="transmembrane region" description="Helical" evidence="6">
    <location>
        <begin position="390"/>
        <end position="415"/>
    </location>
</feature>
<evidence type="ECO:0000256" key="3">
    <source>
        <dbReference type="ARBA" id="ARBA00022692"/>
    </source>
</evidence>
<evidence type="ECO:0000313" key="7">
    <source>
        <dbReference type="EMBL" id="KZN11021.1"/>
    </source>
</evidence>
<dbReference type="InterPro" id="IPR002528">
    <property type="entry name" value="MATE_fam"/>
</dbReference>